<dbReference type="EMBL" id="CM010631">
    <property type="protein sequence ID" value="RID66227.1"/>
    <property type="molecule type" value="Genomic_DNA"/>
</dbReference>
<protein>
    <recommendedName>
        <fullName evidence="1">RNase H type-1 domain-containing protein</fullName>
    </recommendedName>
</protein>
<dbReference type="PANTHER" id="PTHR47074">
    <property type="entry name" value="BNAC02G40300D PROTEIN"/>
    <property type="match status" value="1"/>
</dbReference>
<dbReference type="InterPro" id="IPR002156">
    <property type="entry name" value="RNaseH_domain"/>
</dbReference>
<dbReference type="InterPro" id="IPR012337">
    <property type="entry name" value="RNaseH-like_sf"/>
</dbReference>
<dbReference type="InterPro" id="IPR044730">
    <property type="entry name" value="RNase_H-like_dom_plant"/>
</dbReference>
<organism evidence="2 3">
    <name type="scientific">Brassica campestris</name>
    <name type="common">Field mustard</name>
    <dbReference type="NCBI Taxonomy" id="3711"/>
    <lineage>
        <taxon>Eukaryota</taxon>
        <taxon>Viridiplantae</taxon>
        <taxon>Streptophyta</taxon>
        <taxon>Embryophyta</taxon>
        <taxon>Tracheophyta</taxon>
        <taxon>Spermatophyta</taxon>
        <taxon>Magnoliopsida</taxon>
        <taxon>eudicotyledons</taxon>
        <taxon>Gunneridae</taxon>
        <taxon>Pentapetalae</taxon>
        <taxon>rosids</taxon>
        <taxon>malvids</taxon>
        <taxon>Brassicales</taxon>
        <taxon>Brassicaceae</taxon>
        <taxon>Brassiceae</taxon>
        <taxon>Brassica</taxon>
    </lineage>
</organism>
<dbReference type="SUPFAM" id="SSF53098">
    <property type="entry name" value="Ribonuclease H-like"/>
    <property type="match status" value="1"/>
</dbReference>
<dbReference type="CDD" id="cd06222">
    <property type="entry name" value="RNase_H_like"/>
    <property type="match status" value="1"/>
</dbReference>
<sequence length="93" mass="10231">MAECLAIRSSVMTAASSNIRSLTVYSDSQVLINMLKIKESRPSLFGIMGDIYHFSRAFEAISFVFIPRLQNSDADLVAKAALVREETLSSVEA</sequence>
<feature type="domain" description="RNase H type-1" evidence="1">
    <location>
        <begin position="1"/>
        <end position="81"/>
    </location>
</feature>
<proteinExistence type="predicted"/>
<name>A0A397ZKQ7_BRACM</name>
<dbReference type="PANTHER" id="PTHR47074:SF49">
    <property type="entry name" value="POLYNUCLEOTIDYL TRANSFERASE, RIBONUCLEASE H-LIKE SUPERFAMILY PROTEIN"/>
    <property type="match status" value="1"/>
</dbReference>
<evidence type="ECO:0000313" key="2">
    <source>
        <dbReference type="EMBL" id="RID66227.1"/>
    </source>
</evidence>
<gene>
    <name evidence="2" type="ORF">BRARA_D01386</name>
</gene>
<dbReference type="InterPro" id="IPR036397">
    <property type="entry name" value="RNaseH_sf"/>
</dbReference>
<dbReference type="GO" id="GO:0003676">
    <property type="term" value="F:nucleic acid binding"/>
    <property type="evidence" value="ECO:0007669"/>
    <property type="project" value="InterPro"/>
</dbReference>
<dbReference type="Pfam" id="PF13456">
    <property type="entry name" value="RVT_3"/>
    <property type="match status" value="1"/>
</dbReference>
<dbReference type="Proteomes" id="UP000264353">
    <property type="component" value="Chromosome A4"/>
</dbReference>
<accession>A0A397ZKQ7</accession>
<evidence type="ECO:0000259" key="1">
    <source>
        <dbReference type="Pfam" id="PF13456"/>
    </source>
</evidence>
<dbReference type="InterPro" id="IPR052929">
    <property type="entry name" value="RNase_H-like_EbsB-rel"/>
</dbReference>
<dbReference type="Gene3D" id="3.30.420.10">
    <property type="entry name" value="Ribonuclease H-like superfamily/Ribonuclease H"/>
    <property type="match status" value="1"/>
</dbReference>
<evidence type="ECO:0000313" key="3">
    <source>
        <dbReference type="Proteomes" id="UP000264353"/>
    </source>
</evidence>
<reference evidence="2 3" key="1">
    <citation type="submission" date="2018-06" db="EMBL/GenBank/DDBJ databases">
        <title>WGS assembly of Brassica rapa FPsc.</title>
        <authorList>
            <person name="Bowman J."/>
            <person name="Kohchi T."/>
            <person name="Yamato K."/>
            <person name="Jenkins J."/>
            <person name="Shu S."/>
            <person name="Ishizaki K."/>
            <person name="Yamaoka S."/>
            <person name="Nishihama R."/>
            <person name="Nakamura Y."/>
            <person name="Berger F."/>
            <person name="Adam C."/>
            <person name="Aki S."/>
            <person name="Althoff F."/>
            <person name="Araki T."/>
            <person name="Arteaga-Vazquez M."/>
            <person name="Balasubrmanian S."/>
            <person name="Bauer D."/>
            <person name="Boehm C."/>
            <person name="Briginshaw L."/>
            <person name="Caballero-Perez J."/>
            <person name="Catarino B."/>
            <person name="Chen F."/>
            <person name="Chiyoda S."/>
            <person name="Chovatia M."/>
            <person name="Davies K."/>
            <person name="Delmans M."/>
            <person name="Demura T."/>
            <person name="Dierschke T."/>
            <person name="Dolan L."/>
            <person name="Dorantes-Acosta A."/>
            <person name="Eklund D."/>
            <person name="Florent S."/>
            <person name="Flores-Sandoval E."/>
            <person name="Fujiyama A."/>
            <person name="Fukuzawa H."/>
            <person name="Galik B."/>
            <person name="Grimanelli D."/>
            <person name="Grimwood J."/>
            <person name="Grossniklaus U."/>
            <person name="Hamada T."/>
            <person name="Haseloff J."/>
            <person name="Hetherington A."/>
            <person name="Higo A."/>
            <person name="Hirakawa Y."/>
            <person name="Hundley H."/>
            <person name="Ikeda Y."/>
            <person name="Inoue K."/>
            <person name="Inoue S."/>
            <person name="Ishida S."/>
            <person name="Jia Q."/>
            <person name="Kakita M."/>
            <person name="Kanazawa T."/>
            <person name="Kawai Y."/>
            <person name="Kawashima T."/>
            <person name="Kennedy M."/>
            <person name="Kinose K."/>
            <person name="Kinoshita T."/>
            <person name="Kohara Y."/>
            <person name="Koide E."/>
            <person name="Komatsu K."/>
            <person name="Kopischke S."/>
            <person name="Kubo M."/>
            <person name="Kyozuka J."/>
            <person name="Lagercrantz U."/>
            <person name="Lin S."/>
            <person name="Lindquist E."/>
            <person name="Lipzen A."/>
            <person name="Lu C."/>
            <person name="Luna E."/>
            <person name="Martienssen R."/>
            <person name="Minamino N."/>
            <person name="Mizutani M."/>
            <person name="Mizutani M."/>
            <person name="Mochizuki N."/>
            <person name="Monte I."/>
            <person name="Mosher R."/>
            <person name="Nagasaki H."/>
            <person name="Nakagami H."/>
            <person name="Naramoto S."/>
            <person name="Nishitani K."/>
            <person name="Ohtani M."/>
            <person name="Okamoto T."/>
            <person name="Okumura M."/>
            <person name="Phillips J."/>
            <person name="Pollak B."/>
            <person name="Reinders A."/>
            <person name="Roevekamp M."/>
            <person name="Sano R."/>
            <person name="Sawa S."/>
            <person name="Schmid M."/>
            <person name="Shirakawa M."/>
            <person name="Solano R."/>
            <person name="Spunde A."/>
            <person name="Suetsugu N."/>
            <person name="Sugano S."/>
            <person name="Sugiyama A."/>
            <person name="Sun R."/>
            <person name="Suzuki Y."/>
            <person name="Takenaka M."/>
            <person name="Takezawa D."/>
            <person name="Tomogane H."/>
            <person name="Tsuzuki M."/>
            <person name="Ueda T."/>
            <person name="Umeda M."/>
            <person name="Ward J."/>
            <person name="Watanabe Y."/>
            <person name="Yazaki K."/>
            <person name="Yokoyama R."/>
            <person name="Yoshitake Y."/>
            <person name="Yotsui I."/>
            <person name="Zachgo S."/>
            <person name="Schmutz J."/>
        </authorList>
    </citation>
    <scope>NUCLEOTIDE SEQUENCE [LARGE SCALE GENOMIC DNA]</scope>
    <source>
        <strain evidence="3">cv. B-3</strain>
    </source>
</reference>
<dbReference type="GO" id="GO:0004523">
    <property type="term" value="F:RNA-DNA hybrid ribonuclease activity"/>
    <property type="evidence" value="ECO:0007669"/>
    <property type="project" value="InterPro"/>
</dbReference>
<dbReference type="AlphaFoldDB" id="A0A397ZKQ7"/>